<keyword evidence="1" id="KW-0732">Signal</keyword>
<dbReference type="EMBL" id="QHHU01000003">
    <property type="protein sequence ID" value="RSM49683.1"/>
    <property type="molecule type" value="Genomic_DNA"/>
</dbReference>
<feature type="chain" id="PRO_5039268002" evidence="1">
    <location>
        <begin position="23"/>
        <end position="602"/>
    </location>
</feature>
<dbReference type="AlphaFoldDB" id="A0A428X2X6"/>
<dbReference type="InterPro" id="IPR000914">
    <property type="entry name" value="SBP_5_dom"/>
</dbReference>
<proteinExistence type="predicted"/>
<keyword evidence="4" id="KW-1185">Reference proteome</keyword>
<gene>
    <name evidence="3" type="ORF">DMA12_04520</name>
</gene>
<dbReference type="Proteomes" id="UP000286716">
    <property type="component" value="Unassembled WGS sequence"/>
</dbReference>
<dbReference type="Gene3D" id="3.10.105.10">
    <property type="entry name" value="Dipeptide-binding Protein, Domain 3"/>
    <property type="match status" value="1"/>
</dbReference>
<reference evidence="3 4" key="1">
    <citation type="submission" date="2018-05" db="EMBL/GenBank/DDBJ databases">
        <title>Evolution of GPA BGCs.</title>
        <authorList>
            <person name="Waglechner N."/>
            <person name="Wright G.D."/>
        </authorList>
    </citation>
    <scope>NUCLEOTIDE SEQUENCE [LARGE SCALE GENOMIC DNA]</scope>
    <source>
        <strain evidence="3 4">DSM 5908</strain>
    </source>
</reference>
<dbReference type="CDD" id="cd08501">
    <property type="entry name" value="PBP2_Lpqw"/>
    <property type="match status" value="1"/>
</dbReference>
<dbReference type="GO" id="GO:0015833">
    <property type="term" value="P:peptide transport"/>
    <property type="evidence" value="ECO:0007669"/>
    <property type="project" value="TreeGrafter"/>
</dbReference>
<evidence type="ECO:0000313" key="3">
    <source>
        <dbReference type="EMBL" id="RSM49683.1"/>
    </source>
</evidence>
<dbReference type="GO" id="GO:1904680">
    <property type="term" value="F:peptide transmembrane transporter activity"/>
    <property type="evidence" value="ECO:0007669"/>
    <property type="project" value="TreeGrafter"/>
</dbReference>
<dbReference type="SUPFAM" id="SSF53850">
    <property type="entry name" value="Periplasmic binding protein-like II"/>
    <property type="match status" value="1"/>
</dbReference>
<comment type="caution">
    <text evidence="3">The sequence shown here is derived from an EMBL/GenBank/DDBJ whole genome shotgun (WGS) entry which is preliminary data.</text>
</comment>
<evidence type="ECO:0000256" key="1">
    <source>
        <dbReference type="SAM" id="SignalP"/>
    </source>
</evidence>
<dbReference type="PROSITE" id="PS51257">
    <property type="entry name" value="PROKAR_LIPOPROTEIN"/>
    <property type="match status" value="1"/>
</dbReference>
<dbReference type="Gene3D" id="3.40.190.10">
    <property type="entry name" value="Periplasmic binding protein-like II"/>
    <property type="match status" value="1"/>
</dbReference>
<feature type="domain" description="Solute-binding protein family 5" evidence="2">
    <location>
        <begin position="120"/>
        <end position="509"/>
    </location>
</feature>
<organism evidence="3 4">
    <name type="scientific">Amycolatopsis balhimycina DSM 5908</name>
    <dbReference type="NCBI Taxonomy" id="1081091"/>
    <lineage>
        <taxon>Bacteria</taxon>
        <taxon>Bacillati</taxon>
        <taxon>Actinomycetota</taxon>
        <taxon>Actinomycetes</taxon>
        <taxon>Pseudonocardiales</taxon>
        <taxon>Pseudonocardiaceae</taxon>
        <taxon>Amycolatopsis</taxon>
    </lineage>
</organism>
<dbReference type="PANTHER" id="PTHR30290">
    <property type="entry name" value="PERIPLASMIC BINDING COMPONENT OF ABC TRANSPORTER"/>
    <property type="match status" value="1"/>
</dbReference>
<dbReference type="RefSeq" id="WP_020641183.1">
    <property type="nucleotide sequence ID" value="NZ_QHHU01000003.1"/>
</dbReference>
<evidence type="ECO:0000259" key="2">
    <source>
        <dbReference type="Pfam" id="PF00496"/>
    </source>
</evidence>
<feature type="signal peptide" evidence="1">
    <location>
        <begin position="1"/>
        <end position="22"/>
    </location>
</feature>
<dbReference type="InterPro" id="IPR039424">
    <property type="entry name" value="SBP_5"/>
</dbReference>
<dbReference type="PANTHER" id="PTHR30290:SF65">
    <property type="entry name" value="MONOACYL PHOSPHATIDYLINOSITOL TETRAMANNOSIDE-BINDING PROTEIN LPQW-RELATED"/>
    <property type="match status" value="1"/>
</dbReference>
<accession>A0A428X2X6</accession>
<evidence type="ECO:0000313" key="4">
    <source>
        <dbReference type="Proteomes" id="UP000286716"/>
    </source>
</evidence>
<sequence length="602" mass="64627">MRRTKAVSAFALVAGASLLLSACTSGDSGSGSTDQNGSSTDVKSMAVGKAEQGDTFKLADVKGWDGTVTVGIDDGYSGYNNTTPDTNSSYNTYILTAVLEDAFVLDGNNKILLNKDILDSVDVTSKDPQVITYKIKPNVKWSDGAPFDCKDFYLSWLSQSGLAKGADGKNPFDAASTTGYDKIKTATCKDNLTLETDFSEPYLDYKGLFSGVQILPAHILEQKTGIADITKLAPTGDPAQVAKAGDFWTNKWKGFDKAIMPASGPYMITAFDANQKAVTLEKNPMWAGGKGGPSKIVVRAMEDTKAMATALQNGEIDVAASTQPDATAANTMKGLAAQGVTYGSASQLTYEHLDLQFNRMFKDDALRKAFFEVVDRKAITDKLLKEVQADAAPLNSIVFFQGEEGYTDLYGSKAGLGAEAAAKTLTDAGWVKGGDGIFAKGGQRASFKITHNSNARRSQTVEIIISQAKAAGIEVKDETDANFLKGGRVSTGDYDIALFGWSSPPFKSQSRSIYVCPNAGGDQNYQNLCDPKIDEAFKTAVGATDEQVKLQAYQAADKAIADKYATVPLFQTPSMWAFKGIDRVYMQSYNGVLWNAGEWEKK</sequence>
<name>A0A428X2X6_AMYBA</name>
<protein>
    <submittedName>
        <fullName evidence="3">ABC transporter family substrate-binding protein</fullName>
    </submittedName>
</protein>
<dbReference type="Pfam" id="PF00496">
    <property type="entry name" value="SBP_bac_5"/>
    <property type="match status" value="1"/>
</dbReference>
<dbReference type="OrthoDB" id="7888869at2"/>